<feature type="domain" description="HTH cro/C1-type" evidence="2">
    <location>
        <begin position="7"/>
        <end position="61"/>
    </location>
</feature>
<reference evidence="4" key="1">
    <citation type="submission" date="2018-11" db="EMBL/GenBank/DDBJ databases">
        <title>Proposal to divide the Flavobacteriaceae and reorganize its genera based on Amino Acid Identity values calculated from whole genome sequences.</title>
        <authorList>
            <person name="Nicholson A.C."/>
            <person name="Gulvik C.A."/>
            <person name="Whitney A.M."/>
            <person name="Humrighouse B.W."/>
            <person name="Bell M."/>
            <person name="Holmes B."/>
            <person name="Steigerwalt A.G."/>
            <person name="Villarma A."/>
            <person name="Sheth M."/>
            <person name="Batra D."/>
            <person name="Pryor J."/>
            <person name="Bernardet J.-F."/>
            <person name="Hugo C."/>
            <person name="Kampfer P."/>
            <person name="Newman J."/>
            <person name="McQuiston J.R."/>
        </authorList>
    </citation>
    <scope>NUCLEOTIDE SEQUENCE [LARGE SCALE GENOMIC DNA]</scope>
    <source>
        <strain evidence="4">G0229</strain>
    </source>
</reference>
<dbReference type="InterPro" id="IPR010982">
    <property type="entry name" value="Lambda_DNA-bd_dom_sf"/>
</dbReference>
<dbReference type="RefSeq" id="WP_123869851.1">
    <property type="nucleotide sequence ID" value="NZ_CP033932.1"/>
</dbReference>
<dbReference type="GO" id="GO:0003677">
    <property type="term" value="F:DNA binding"/>
    <property type="evidence" value="ECO:0007669"/>
    <property type="project" value="InterPro"/>
</dbReference>
<dbReference type="KEGG" id="cben:EG339_08795"/>
<keyword evidence="1" id="KW-0175">Coiled coil</keyword>
<evidence type="ECO:0000313" key="3">
    <source>
        <dbReference type="EMBL" id="AZB24690.1"/>
    </source>
</evidence>
<evidence type="ECO:0000313" key="4">
    <source>
        <dbReference type="Proteomes" id="UP000271193"/>
    </source>
</evidence>
<proteinExistence type="predicted"/>
<dbReference type="EMBL" id="CP033932">
    <property type="protein sequence ID" value="AZB24690.1"/>
    <property type="molecule type" value="Genomic_DNA"/>
</dbReference>
<dbReference type="AlphaFoldDB" id="A0A3G6TF40"/>
<dbReference type="Pfam" id="PF01381">
    <property type="entry name" value="HTH_3"/>
    <property type="match status" value="1"/>
</dbReference>
<sequence>METHEKLKNLRRQKGLSQVQMGKIIGTDASNYSRKERGEVKIYDDEWKKLAKALEVSLESIKSNGIKHPLSSENSLPTSSITYSQIPDFILETQKKYIERLEKENEKLLEENNKLKKSKK</sequence>
<dbReference type="CDD" id="cd00093">
    <property type="entry name" value="HTH_XRE"/>
    <property type="match status" value="1"/>
</dbReference>
<gene>
    <name evidence="3" type="ORF">EG339_08795</name>
</gene>
<name>A0A3G6TF40_9FLAO</name>
<protein>
    <submittedName>
        <fullName evidence="3">XRE family transcriptional regulator</fullName>
    </submittedName>
</protein>
<dbReference type="Proteomes" id="UP000271193">
    <property type="component" value="Chromosome"/>
</dbReference>
<evidence type="ECO:0000259" key="2">
    <source>
        <dbReference type="PROSITE" id="PS50943"/>
    </source>
</evidence>
<dbReference type="SUPFAM" id="SSF47413">
    <property type="entry name" value="lambda repressor-like DNA-binding domains"/>
    <property type="match status" value="1"/>
</dbReference>
<dbReference type="SMART" id="SM00530">
    <property type="entry name" value="HTH_XRE"/>
    <property type="match status" value="1"/>
</dbReference>
<dbReference type="PROSITE" id="PS50943">
    <property type="entry name" value="HTH_CROC1"/>
    <property type="match status" value="1"/>
</dbReference>
<dbReference type="InterPro" id="IPR001387">
    <property type="entry name" value="Cro/C1-type_HTH"/>
</dbReference>
<keyword evidence="4" id="KW-1185">Reference proteome</keyword>
<evidence type="ECO:0000256" key="1">
    <source>
        <dbReference type="SAM" id="Coils"/>
    </source>
</evidence>
<organism evidence="3 4">
    <name type="scientific">Chryseobacterium bernardetii</name>
    <dbReference type="NCBI Taxonomy" id="1241978"/>
    <lineage>
        <taxon>Bacteria</taxon>
        <taxon>Pseudomonadati</taxon>
        <taxon>Bacteroidota</taxon>
        <taxon>Flavobacteriia</taxon>
        <taxon>Flavobacteriales</taxon>
        <taxon>Weeksellaceae</taxon>
        <taxon>Chryseobacterium group</taxon>
        <taxon>Chryseobacterium</taxon>
    </lineage>
</organism>
<dbReference type="GeneID" id="99064906"/>
<feature type="coiled-coil region" evidence="1">
    <location>
        <begin position="91"/>
        <end position="118"/>
    </location>
</feature>
<accession>A0A3G6TF40</accession>
<dbReference type="Gene3D" id="1.10.260.40">
    <property type="entry name" value="lambda repressor-like DNA-binding domains"/>
    <property type="match status" value="1"/>
</dbReference>